<reference evidence="1" key="1">
    <citation type="submission" date="2020-05" db="EMBL/GenBank/DDBJ databases">
        <title>Large-scale comparative analyses of tick genomes elucidate their genetic diversity and vector capacities.</title>
        <authorList>
            <person name="Jia N."/>
            <person name="Wang J."/>
            <person name="Shi W."/>
            <person name="Du L."/>
            <person name="Sun Y."/>
            <person name="Zhan W."/>
            <person name="Jiang J."/>
            <person name="Wang Q."/>
            <person name="Zhang B."/>
            <person name="Ji P."/>
            <person name="Sakyi L.B."/>
            <person name="Cui X."/>
            <person name="Yuan T."/>
            <person name="Jiang B."/>
            <person name="Yang W."/>
            <person name="Lam T.T.-Y."/>
            <person name="Chang Q."/>
            <person name="Ding S."/>
            <person name="Wang X."/>
            <person name="Zhu J."/>
            <person name="Ruan X."/>
            <person name="Zhao L."/>
            <person name="Wei J."/>
            <person name="Que T."/>
            <person name="Du C."/>
            <person name="Cheng J."/>
            <person name="Dai P."/>
            <person name="Han X."/>
            <person name="Huang E."/>
            <person name="Gao Y."/>
            <person name="Liu J."/>
            <person name="Shao H."/>
            <person name="Ye R."/>
            <person name="Li L."/>
            <person name="Wei W."/>
            <person name="Wang X."/>
            <person name="Wang C."/>
            <person name="Yang T."/>
            <person name="Huo Q."/>
            <person name="Li W."/>
            <person name="Guo W."/>
            <person name="Chen H."/>
            <person name="Zhou L."/>
            <person name="Ni X."/>
            <person name="Tian J."/>
            <person name="Zhou Y."/>
            <person name="Sheng Y."/>
            <person name="Liu T."/>
            <person name="Pan Y."/>
            <person name="Xia L."/>
            <person name="Li J."/>
            <person name="Zhao F."/>
            <person name="Cao W."/>
        </authorList>
    </citation>
    <scope>NUCLEOTIDE SEQUENCE</scope>
    <source>
        <strain evidence="1">Dsil-2018</strain>
    </source>
</reference>
<accession>A0ACB8CDT0</accession>
<protein>
    <submittedName>
        <fullName evidence="1">Uncharacterized protein</fullName>
    </submittedName>
</protein>
<name>A0ACB8CDT0_DERSI</name>
<comment type="caution">
    <text evidence="1">The sequence shown here is derived from an EMBL/GenBank/DDBJ whole genome shotgun (WGS) entry which is preliminary data.</text>
</comment>
<dbReference type="Proteomes" id="UP000821865">
    <property type="component" value="Chromosome 7"/>
</dbReference>
<proteinExistence type="predicted"/>
<sequence>MPMSYSPLEWVLLFGERRIALLASRSRSLLWLTARTTLVAFLASLLSRVPSTSTTLLRVTLRSSSKNVGKVSGTNFAVTKVHKNAQKSGAGADDIEDSLPDNVYSDQLRFLKDTVEGRATSGNLDDGKSAQELFHTMTRPRSITPPISPVQESADIEDLFTLEDDVDMSQPSTSSRQSTTSETAGQDPPSQQPQAQSQTNEQRSRKRKQDPLQREIDEVSQRLAKHKPLDEDEYLAFFLVPTMKELPKHKKLRMRIEVQEILESLKQAC</sequence>
<evidence type="ECO:0000313" key="2">
    <source>
        <dbReference type="Proteomes" id="UP000821865"/>
    </source>
</evidence>
<organism evidence="1 2">
    <name type="scientific">Dermacentor silvarum</name>
    <name type="common">Tick</name>
    <dbReference type="NCBI Taxonomy" id="543639"/>
    <lineage>
        <taxon>Eukaryota</taxon>
        <taxon>Metazoa</taxon>
        <taxon>Ecdysozoa</taxon>
        <taxon>Arthropoda</taxon>
        <taxon>Chelicerata</taxon>
        <taxon>Arachnida</taxon>
        <taxon>Acari</taxon>
        <taxon>Parasitiformes</taxon>
        <taxon>Ixodida</taxon>
        <taxon>Ixodoidea</taxon>
        <taxon>Ixodidae</taxon>
        <taxon>Rhipicephalinae</taxon>
        <taxon>Dermacentor</taxon>
    </lineage>
</organism>
<dbReference type="EMBL" id="CM023476">
    <property type="protein sequence ID" value="KAH7940884.1"/>
    <property type="molecule type" value="Genomic_DNA"/>
</dbReference>
<evidence type="ECO:0000313" key="1">
    <source>
        <dbReference type="EMBL" id="KAH7940884.1"/>
    </source>
</evidence>
<keyword evidence="2" id="KW-1185">Reference proteome</keyword>
<gene>
    <name evidence="1" type="ORF">HPB49_007403</name>
</gene>